<reference evidence="9" key="1">
    <citation type="submission" date="2021-06" db="EMBL/GenBank/DDBJ databases">
        <authorList>
            <person name="Kallberg Y."/>
            <person name="Tangrot J."/>
            <person name="Rosling A."/>
        </authorList>
    </citation>
    <scope>NUCLEOTIDE SEQUENCE</scope>
    <source>
        <strain evidence="9">MT106</strain>
    </source>
</reference>
<protein>
    <recommendedName>
        <fullName evidence="4">Phosphatidylglycerol/phosphatidylinositol transfer protein</fullName>
    </recommendedName>
</protein>
<dbReference type="AlphaFoldDB" id="A0A9N9C3H9"/>
<dbReference type="InterPro" id="IPR039670">
    <property type="entry name" value="NPC2-like"/>
</dbReference>
<comment type="similarity">
    <text evidence="2">Belongs to the NPC2 family.</text>
</comment>
<feature type="non-terminal residue" evidence="9">
    <location>
        <position position="176"/>
    </location>
</feature>
<comment type="subunit">
    <text evidence="3">Monomer.</text>
</comment>
<keyword evidence="5" id="KW-0813">Transport</keyword>
<dbReference type="InterPro" id="IPR036846">
    <property type="entry name" value="GM2-AP_sf"/>
</dbReference>
<evidence type="ECO:0000256" key="2">
    <source>
        <dbReference type="ARBA" id="ARBA00006370"/>
    </source>
</evidence>
<dbReference type="PANTHER" id="PTHR11306:SF0">
    <property type="entry name" value="PHOSPHATIDYLGLYCEROL_PHOSPHATIDYLINOSITOL TRANSFER PROTEIN"/>
    <property type="match status" value="1"/>
</dbReference>
<dbReference type="SMART" id="SM00737">
    <property type="entry name" value="ML"/>
    <property type="match status" value="1"/>
</dbReference>
<dbReference type="InterPro" id="IPR003172">
    <property type="entry name" value="ML_dom"/>
</dbReference>
<dbReference type="Proteomes" id="UP000789831">
    <property type="component" value="Unassembled WGS sequence"/>
</dbReference>
<evidence type="ECO:0000256" key="6">
    <source>
        <dbReference type="ARBA" id="ARBA00022729"/>
    </source>
</evidence>
<keyword evidence="7" id="KW-0445">Lipid transport</keyword>
<dbReference type="Pfam" id="PF02221">
    <property type="entry name" value="E1_DerP2_DerF2"/>
    <property type="match status" value="1"/>
</dbReference>
<feature type="domain" description="MD-2-related lipid-recognition" evidence="8">
    <location>
        <begin position="50"/>
        <end position="168"/>
    </location>
</feature>
<evidence type="ECO:0000256" key="5">
    <source>
        <dbReference type="ARBA" id="ARBA00022448"/>
    </source>
</evidence>
<comment type="function">
    <text evidence="1">Catalyzes the intermembrane transfer of phosphatidylglycerol and phosphatidylinositol.</text>
</comment>
<evidence type="ECO:0000313" key="10">
    <source>
        <dbReference type="Proteomes" id="UP000789831"/>
    </source>
</evidence>
<evidence type="ECO:0000256" key="4">
    <source>
        <dbReference type="ARBA" id="ARBA00016056"/>
    </source>
</evidence>
<name>A0A9N9C3H9_9GLOM</name>
<dbReference type="Gene3D" id="2.70.220.10">
    <property type="entry name" value="Ganglioside GM2 activator"/>
    <property type="match status" value="1"/>
</dbReference>
<dbReference type="GO" id="GO:0015918">
    <property type="term" value="P:sterol transport"/>
    <property type="evidence" value="ECO:0007669"/>
    <property type="project" value="InterPro"/>
</dbReference>
<dbReference type="SUPFAM" id="SSF81296">
    <property type="entry name" value="E set domains"/>
    <property type="match status" value="1"/>
</dbReference>
<evidence type="ECO:0000256" key="3">
    <source>
        <dbReference type="ARBA" id="ARBA00011245"/>
    </source>
</evidence>
<gene>
    <name evidence="9" type="ORF">AGERDE_LOCUS8533</name>
</gene>
<keyword evidence="6" id="KW-0732">Signal</keyword>
<keyword evidence="10" id="KW-1185">Reference proteome</keyword>
<evidence type="ECO:0000256" key="1">
    <source>
        <dbReference type="ARBA" id="ARBA00002053"/>
    </source>
</evidence>
<proteinExistence type="inferred from homology"/>
<evidence type="ECO:0000256" key="7">
    <source>
        <dbReference type="ARBA" id="ARBA00023055"/>
    </source>
</evidence>
<comment type="caution">
    <text evidence="9">The sequence shown here is derived from an EMBL/GenBank/DDBJ whole genome shotgun (WGS) entry which is preliminary data.</text>
</comment>
<dbReference type="EMBL" id="CAJVPL010001839">
    <property type="protein sequence ID" value="CAG8589488.1"/>
    <property type="molecule type" value="Genomic_DNA"/>
</dbReference>
<dbReference type="InterPro" id="IPR014756">
    <property type="entry name" value="Ig_E-set"/>
</dbReference>
<evidence type="ECO:0000313" key="9">
    <source>
        <dbReference type="EMBL" id="CAG8589488.1"/>
    </source>
</evidence>
<dbReference type="GO" id="GO:0032934">
    <property type="term" value="F:sterol binding"/>
    <property type="evidence" value="ECO:0007669"/>
    <property type="project" value="InterPro"/>
</dbReference>
<dbReference type="PANTHER" id="PTHR11306">
    <property type="entry name" value="NIEMANN PICK TYPE C2 PROTEIN NPC2-RELATED"/>
    <property type="match status" value="1"/>
</dbReference>
<organism evidence="9 10">
    <name type="scientific">Ambispora gerdemannii</name>
    <dbReference type="NCBI Taxonomy" id="144530"/>
    <lineage>
        <taxon>Eukaryota</taxon>
        <taxon>Fungi</taxon>
        <taxon>Fungi incertae sedis</taxon>
        <taxon>Mucoromycota</taxon>
        <taxon>Glomeromycotina</taxon>
        <taxon>Glomeromycetes</taxon>
        <taxon>Archaeosporales</taxon>
        <taxon>Ambisporaceae</taxon>
        <taxon>Ambispora</taxon>
    </lineage>
</organism>
<sequence>MITLLTPKNCNNEFSLLSPKLSSPKEDHGLNFMVNKIRQNKFTPITHFKFTDCGTPEDILQVLSLKMIPESPIIGELVTITIAGQLTEDVEEGSVVKIKVSRDTEKLYDGELDLCTEFLDVRCPLVKGPIEIKHSFVVPTDVPAGRYFINAHLLTNDSRPIACLDVETILREKHFF</sequence>
<dbReference type="OrthoDB" id="6409159at2759"/>
<evidence type="ECO:0000259" key="8">
    <source>
        <dbReference type="SMART" id="SM00737"/>
    </source>
</evidence>
<accession>A0A9N9C3H9</accession>